<evidence type="ECO:0000313" key="2">
    <source>
        <dbReference type="Proteomes" id="UP000177486"/>
    </source>
</evidence>
<accession>A0A1G2EVE3</accession>
<dbReference type="EMBL" id="MHMQ01000032">
    <property type="protein sequence ID" value="OGZ29776.1"/>
    <property type="molecule type" value="Genomic_DNA"/>
</dbReference>
<evidence type="ECO:0000313" key="1">
    <source>
        <dbReference type="EMBL" id="OGZ29776.1"/>
    </source>
</evidence>
<protein>
    <recommendedName>
        <fullName evidence="3">Nucleoside 2-deoxyribosyltransferase</fullName>
    </recommendedName>
</protein>
<gene>
    <name evidence="1" type="ORF">A2931_00560</name>
</gene>
<sequence length="127" mass="14310">MKFYIAARFDKRDEVKELHKVLIETGHEIVGDWTGHQPIKPYDKNQDMAKEYSVDDINSAKDADVFIILSDEAGTGMYVELGAAIASNLLIGKPKIYAVGEHNSRSMFYFHPSVERFSSVEDVLSVI</sequence>
<dbReference type="Proteomes" id="UP000177486">
    <property type="component" value="Unassembled WGS sequence"/>
</dbReference>
<comment type="caution">
    <text evidence="1">The sequence shown here is derived from an EMBL/GenBank/DDBJ whole genome shotgun (WGS) entry which is preliminary data.</text>
</comment>
<dbReference type="SUPFAM" id="SSF52309">
    <property type="entry name" value="N-(deoxy)ribosyltransferase-like"/>
    <property type="match status" value="1"/>
</dbReference>
<dbReference type="AlphaFoldDB" id="A0A1G2EVE3"/>
<proteinExistence type="predicted"/>
<reference evidence="1 2" key="1">
    <citation type="journal article" date="2016" name="Nat. Commun.">
        <title>Thousands of microbial genomes shed light on interconnected biogeochemical processes in an aquifer system.</title>
        <authorList>
            <person name="Anantharaman K."/>
            <person name="Brown C.T."/>
            <person name="Hug L.A."/>
            <person name="Sharon I."/>
            <person name="Castelle C.J."/>
            <person name="Probst A.J."/>
            <person name="Thomas B.C."/>
            <person name="Singh A."/>
            <person name="Wilkins M.J."/>
            <person name="Karaoz U."/>
            <person name="Brodie E.L."/>
            <person name="Williams K.H."/>
            <person name="Hubbard S.S."/>
            <person name="Banfield J.F."/>
        </authorList>
    </citation>
    <scope>NUCLEOTIDE SEQUENCE [LARGE SCALE GENOMIC DNA]</scope>
</reference>
<name>A0A1G2EVE3_9BACT</name>
<organism evidence="1 2">
    <name type="scientific">Candidatus Niyogibacteria bacterium RIFCSPLOWO2_01_FULL_45_48</name>
    <dbReference type="NCBI Taxonomy" id="1801724"/>
    <lineage>
        <taxon>Bacteria</taxon>
        <taxon>Candidatus Niyogiibacteriota</taxon>
    </lineage>
</organism>
<evidence type="ECO:0008006" key="3">
    <source>
        <dbReference type="Google" id="ProtNLM"/>
    </source>
</evidence>
<dbReference type="Gene3D" id="3.40.50.450">
    <property type="match status" value="1"/>
</dbReference>